<evidence type="ECO:0000256" key="4">
    <source>
        <dbReference type="RuleBase" id="RU003877"/>
    </source>
</evidence>
<evidence type="ECO:0000256" key="2">
    <source>
        <dbReference type="ARBA" id="ARBA00022980"/>
    </source>
</evidence>
<dbReference type="InterPro" id="IPR023563">
    <property type="entry name" value="Ribosomal_uL13_CS"/>
</dbReference>
<dbReference type="GO" id="GO:0017148">
    <property type="term" value="P:negative regulation of translation"/>
    <property type="evidence" value="ECO:0007669"/>
    <property type="project" value="TreeGrafter"/>
</dbReference>
<dbReference type="SUPFAM" id="SSF52161">
    <property type="entry name" value="Ribosomal protein L13"/>
    <property type="match status" value="1"/>
</dbReference>
<gene>
    <name evidence="5" type="primary">rpl13</name>
</gene>
<dbReference type="PANTHER" id="PTHR11545:SF2">
    <property type="entry name" value="LARGE RIBOSOMAL SUBUNIT PROTEIN UL13M"/>
    <property type="match status" value="1"/>
</dbReference>
<dbReference type="InterPro" id="IPR005822">
    <property type="entry name" value="Ribosomal_uL13"/>
</dbReference>
<keyword evidence="2 4" id="KW-0689">Ribosomal protein</keyword>
<dbReference type="GO" id="GO:0003735">
    <property type="term" value="F:structural constituent of ribosome"/>
    <property type="evidence" value="ECO:0007669"/>
    <property type="project" value="InterPro"/>
</dbReference>
<dbReference type="HAMAP" id="MF_01366">
    <property type="entry name" value="Ribosomal_uL13"/>
    <property type="match status" value="1"/>
</dbReference>
<dbReference type="CDD" id="cd00392">
    <property type="entry name" value="Ribosomal_L13"/>
    <property type="match status" value="1"/>
</dbReference>
<dbReference type="PROSITE" id="PS00783">
    <property type="entry name" value="RIBOSOMAL_L13"/>
    <property type="match status" value="1"/>
</dbReference>
<reference evidence="5" key="1">
    <citation type="journal article" date="2017" name="Genome Biol. Evol.">
        <title>Evolutionary Dynamics of Cryptophyte Plastid Genomes.</title>
        <authorList>
            <person name="Kim J.I."/>
            <person name="Moore C.E."/>
            <person name="Archibald J.M."/>
            <person name="Bhattacharya D."/>
            <person name="Yi G."/>
            <person name="Yoon H.S."/>
            <person name="Shin W."/>
        </authorList>
    </citation>
    <scope>NUCLEOTIDE SEQUENCE</scope>
    <source>
        <strain evidence="5">CCMP1868</strain>
    </source>
</reference>
<keyword evidence="5" id="KW-0934">Plastid</keyword>
<organism evidence="5">
    <name type="scientific">Storeatula sp. CCMP1868</name>
    <dbReference type="NCBI Taxonomy" id="195070"/>
    <lineage>
        <taxon>Eukaryota</taxon>
        <taxon>Cryptophyceae</taxon>
        <taxon>Pyrenomonadales</taxon>
        <taxon>Pyrenomonadaceae</taxon>
        <taxon>Storeatula</taxon>
    </lineage>
</organism>
<dbReference type="GO" id="GO:0003729">
    <property type="term" value="F:mRNA binding"/>
    <property type="evidence" value="ECO:0007669"/>
    <property type="project" value="TreeGrafter"/>
</dbReference>
<name>A0A222AHZ3_9CRYP</name>
<keyword evidence="3 4" id="KW-0687">Ribonucleoprotein</keyword>
<dbReference type="GO" id="GO:0006412">
    <property type="term" value="P:translation"/>
    <property type="evidence" value="ECO:0007669"/>
    <property type="project" value="InterPro"/>
</dbReference>
<geneLocation type="plastid" evidence="5"/>
<dbReference type="NCBIfam" id="TIGR01066">
    <property type="entry name" value="rplM_bact"/>
    <property type="match status" value="1"/>
</dbReference>
<comment type="similarity">
    <text evidence="1 4">Belongs to the universal ribosomal protein uL13 family.</text>
</comment>
<sequence>MNKTIVQSMKNQDYQWYVIDAKDKHLGRLSTEISKILLGKNDPNFHPSQKANHAVIVINAEKIQVTGKKRYDKFYKRYSGYQGGLTIETFDELQKRIPNRVIEKAVKGMLPKGALGRDLFTKLKVYAGQIHPHEAQKPKSINFEN</sequence>
<evidence type="ECO:0000313" key="5">
    <source>
        <dbReference type="EMBL" id="ASO75984.1"/>
    </source>
</evidence>
<dbReference type="InterPro" id="IPR005823">
    <property type="entry name" value="Ribosomal_uL13_bac-type"/>
</dbReference>
<accession>A0A222AHZ3</accession>
<proteinExistence type="inferred from homology"/>
<protein>
    <submittedName>
        <fullName evidence="5">Ribosomal protein L13</fullName>
    </submittedName>
</protein>
<dbReference type="PANTHER" id="PTHR11545">
    <property type="entry name" value="RIBOSOMAL PROTEIN L13"/>
    <property type="match status" value="1"/>
</dbReference>
<evidence type="ECO:0000256" key="3">
    <source>
        <dbReference type="ARBA" id="ARBA00023274"/>
    </source>
</evidence>
<evidence type="ECO:0000256" key="1">
    <source>
        <dbReference type="ARBA" id="ARBA00006227"/>
    </source>
</evidence>
<dbReference type="AlphaFoldDB" id="A0A222AHZ3"/>
<dbReference type="GO" id="GO:0022625">
    <property type="term" value="C:cytosolic large ribosomal subunit"/>
    <property type="evidence" value="ECO:0007669"/>
    <property type="project" value="TreeGrafter"/>
</dbReference>
<dbReference type="PIRSF" id="PIRSF002181">
    <property type="entry name" value="Ribosomal_L13"/>
    <property type="match status" value="1"/>
</dbReference>
<dbReference type="InterPro" id="IPR036899">
    <property type="entry name" value="Ribosomal_uL13_sf"/>
</dbReference>
<dbReference type="Gene3D" id="3.90.1180.10">
    <property type="entry name" value="Ribosomal protein L13"/>
    <property type="match status" value="1"/>
</dbReference>
<dbReference type="Pfam" id="PF00572">
    <property type="entry name" value="Ribosomal_L13"/>
    <property type="match status" value="1"/>
</dbReference>
<dbReference type="EMBL" id="KY856940">
    <property type="protein sequence ID" value="ASO75984.1"/>
    <property type="molecule type" value="Genomic_DNA"/>
</dbReference>